<gene>
    <name evidence="1" type="ORF">RMN56_26940</name>
</gene>
<dbReference type="RefSeq" id="WP_313720425.1">
    <property type="nucleotide sequence ID" value="NZ_CP134876.1"/>
</dbReference>
<keyword evidence="2" id="KW-1185">Reference proteome</keyword>
<proteinExistence type="predicted"/>
<evidence type="ECO:0000313" key="1">
    <source>
        <dbReference type="EMBL" id="WNM38733.1"/>
    </source>
</evidence>
<organism evidence="1 2">
    <name type="scientific">Micromonospora halotolerans</name>
    <dbReference type="NCBI Taxonomy" id="709879"/>
    <lineage>
        <taxon>Bacteria</taxon>
        <taxon>Bacillati</taxon>
        <taxon>Actinomycetota</taxon>
        <taxon>Actinomycetes</taxon>
        <taxon>Micromonosporales</taxon>
        <taxon>Micromonosporaceae</taxon>
        <taxon>Micromonospora</taxon>
    </lineage>
</organism>
<reference evidence="1 2" key="1">
    <citation type="submission" date="2023-09" db="EMBL/GenBank/DDBJ databases">
        <title>Micromonospora halotolerans DSM 45598 genome sequence.</title>
        <authorList>
            <person name="Mo P."/>
        </authorList>
    </citation>
    <scope>NUCLEOTIDE SEQUENCE [LARGE SCALE GENOMIC DNA]</scope>
    <source>
        <strain evidence="1 2">DSM 45598</strain>
    </source>
</reference>
<evidence type="ECO:0000313" key="2">
    <source>
        <dbReference type="Proteomes" id="UP001303001"/>
    </source>
</evidence>
<name>A0ABY9ZU15_9ACTN</name>
<accession>A0ABY9ZU15</accession>
<dbReference type="EMBL" id="CP134876">
    <property type="protein sequence ID" value="WNM38733.1"/>
    <property type="molecule type" value="Genomic_DNA"/>
</dbReference>
<evidence type="ECO:0008006" key="3">
    <source>
        <dbReference type="Google" id="ProtNLM"/>
    </source>
</evidence>
<sequence length="55" mass="5835">MLVDGEVAFRRELGLGDIAEVDVPVAGKLRLVLKVEGVGLTSCDDAAVWVEPRLG</sequence>
<dbReference type="Proteomes" id="UP001303001">
    <property type="component" value="Chromosome"/>
</dbReference>
<protein>
    <recommendedName>
        <fullName evidence="3">Glycosyl hydrolase family 98 putative carbohydrate-binding module domain-containing protein</fullName>
    </recommendedName>
</protein>